<gene>
    <name evidence="1" type="ORF">EYF80_012672</name>
</gene>
<protein>
    <submittedName>
        <fullName evidence="1">Uncharacterized protein</fullName>
    </submittedName>
</protein>
<organism evidence="1 2">
    <name type="scientific">Liparis tanakae</name>
    <name type="common">Tanaka's snailfish</name>
    <dbReference type="NCBI Taxonomy" id="230148"/>
    <lineage>
        <taxon>Eukaryota</taxon>
        <taxon>Metazoa</taxon>
        <taxon>Chordata</taxon>
        <taxon>Craniata</taxon>
        <taxon>Vertebrata</taxon>
        <taxon>Euteleostomi</taxon>
        <taxon>Actinopterygii</taxon>
        <taxon>Neopterygii</taxon>
        <taxon>Teleostei</taxon>
        <taxon>Neoteleostei</taxon>
        <taxon>Acanthomorphata</taxon>
        <taxon>Eupercaria</taxon>
        <taxon>Perciformes</taxon>
        <taxon>Cottioidei</taxon>
        <taxon>Cottales</taxon>
        <taxon>Liparidae</taxon>
        <taxon>Liparis</taxon>
    </lineage>
</organism>
<accession>A0A4Z2IHV2</accession>
<sequence>MSIALRKRTDPFPGGLADLQDLLGANINSQHGCKQEAEQSSNTLSPQDLRGSVVVHRSNGTPWSLTSSSSSLDPSWCVAWILYTPMTTINTSATIQTTMTAVLRLGRHMVDMFHRSRVVKNTNLQHKGEKKTFILRKEKHRASELHTIPLARVVALPYIDIPEEELVASSSESRTGPVFHPGCYGELVGQVLGHHVIWNVSRLMAVESVDEVAVAAAVSQQGGRPVCGRAGGGEEVVKGSLKGPVTWQACWKEVLDSVYLSVSLPGSAVTPVSVAESGADKRKREKARAEDVHLVKWLPKHGAELIDIVHLDVNHRPEWRKEGMKERGSRDGGSTVGRMQRAVMIDGEKEKKVGPAGSGPAVVGLDYEGVLFLALTVHGATGPQHALSRCAIQHHRLEWSILTVDLKGTNRP</sequence>
<dbReference type="EMBL" id="SRLO01000087">
    <property type="protein sequence ID" value="TNN77034.1"/>
    <property type="molecule type" value="Genomic_DNA"/>
</dbReference>
<reference evidence="1 2" key="1">
    <citation type="submission" date="2019-03" db="EMBL/GenBank/DDBJ databases">
        <title>First draft genome of Liparis tanakae, snailfish: a comprehensive survey of snailfish specific genes.</title>
        <authorList>
            <person name="Kim W."/>
            <person name="Song I."/>
            <person name="Jeong J.-H."/>
            <person name="Kim D."/>
            <person name="Kim S."/>
            <person name="Ryu S."/>
            <person name="Song J.Y."/>
            <person name="Lee S.K."/>
        </authorList>
    </citation>
    <scope>NUCLEOTIDE SEQUENCE [LARGE SCALE GENOMIC DNA]</scope>
    <source>
        <tissue evidence="1">Muscle</tissue>
    </source>
</reference>
<dbReference type="Proteomes" id="UP000314294">
    <property type="component" value="Unassembled WGS sequence"/>
</dbReference>
<comment type="caution">
    <text evidence="1">The sequence shown here is derived from an EMBL/GenBank/DDBJ whole genome shotgun (WGS) entry which is preliminary data.</text>
</comment>
<keyword evidence="2" id="KW-1185">Reference proteome</keyword>
<evidence type="ECO:0000313" key="2">
    <source>
        <dbReference type="Proteomes" id="UP000314294"/>
    </source>
</evidence>
<evidence type="ECO:0000313" key="1">
    <source>
        <dbReference type="EMBL" id="TNN77034.1"/>
    </source>
</evidence>
<name>A0A4Z2IHV2_9TELE</name>
<proteinExistence type="predicted"/>
<dbReference type="AlphaFoldDB" id="A0A4Z2IHV2"/>